<accession>A0AA38W0W2</accession>
<sequence length="236" mass="27033">MNDDSRHYTDYNKLAADGRALYGRLVRGFERPKPPAPLVLPPVDPTDPNVPKPPYFTTWTGPESLCAKTRTLEGLKELNQPTDEYMFIEVHSRGPLDEPPEVAKRRQSPYQNYVHRDGRTILCMVNYADRDLRYKTEEQLWWSDLMAGCYSRVTKTWKTTADIQPLESIWRVFISNPQTLAVIDRIVGEGKDTIEIPAGDDRLFALLATSHGKGPGRMLVTYPHLFGRVFIRSVRI</sequence>
<name>A0AA38W0W2_9PEZI</name>
<dbReference type="AlphaFoldDB" id="A0AA38W0W2"/>
<evidence type="ECO:0000313" key="1">
    <source>
        <dbReference type="EMBL" id="KAJ9162304.1"/>
    </source>
</evidence>
<comment type="caution">
    <text evidence="1">The sequence shown here is derived from an EMBL/GenBank/DDBJ whole genome shotgun (WGS) entry which is preliminary data.</text>
</comment>
<dbReference type="Proteomes" id="UP001174691">
    <property type="component" value="Unassembled WGS sequence"/>
</dbReference>
<gene>
    <name evidence="1" type="ORF">NKR19_g1422</name>
</gene>
<organism evidence="1 2">
    <name type="scientific">Coniochaeta hoffmannii</name>
    <dbReference type="NCBI Taxonomy" id="91930"/>
    <lineage>
        <taxon>Eukaryota</taxon>
        <taxon>Fungi</taxon>
        <taxon>Dikarya</taxon>
        <taxon>Ascomycota</taxon>
        <taxon>Pezizomycotina</taxon>
        <taxon>Sordariomycetes</taxon>
        <taxon>Sordariomycetidae</taxon>
        <taxon>Coniochaetales</taxon>
        <taxon>Coniochaetaceae</taxon>
        <taxon>Coniochaeta</taxon>
    </lineage>
</organism>
<reference evidence="1" key="1">
    <citation type="submission" date="2022-07" db="EMBL/GenBank/DDBJ databases">
        <title>Fungi with potential for degradation of polypropylene.</title>
        <authorList>
            <person name="Gostincar C."/>
        </authorList>
    </citation>
    <scope>NUCLEOTIDE SEQUENCE</scope>
    <source>
        <strain evidence="1">EXF-13287</strain>
    </source>
</reference>
<dbReference type="EMBL" id="JANBVN010000013">
    <property type="protein sequence ID" value="KAJ9162304.1"/>
    <property type="molecule type" value="Genomic_DNA"/>
</dbReference>
<keyword evidence="2" id="KW-1185">Reference proteome</keyword>
<evidence type="ECO:0000313" key="2">
    <source>
        <dbReference type="Proteomes" id="UP001174691"/>
    </source>
</evidence>
<proteinExistence type="predicted"/>
<protein>
    <submittedName>
        <fullName evidence="1">Uncharacterized protein</fullName>
    </submittedName>
</protein>